<dbReference type="PROSITE" id="PS51831">
    <property type="entry name" value="HD"/>
    <property type="match status" value="1"/>
</dbReference>
<keyword evidence="6" id="KW-0547">Nucleotide-binding</keyword>
<dbReference type="InterPro" id="IPR006674">
    <property type="entry name" value="HD_domain"/>
</dbReference>
<evidence type="ECO:0000256" key="1">
    <source>
        <dbReference type="ARBA" id="ARBA00001946"/>
    </source>
</evidence>
<dbReference type="InterPro" id="IPR014065">
    <property type="entry name" value="tRNA_adenylyltransferase"/>
</dbReference>
<keyword evidence="8" id="KW-0067">ATP-binding</keyword>
<evidence type="ECO:0000256" key="12">
    <source>
        <dbReference type="SAM" id="MobiDB-lite"/>
    </source>
</evidence>
<evidence type="ECO:0000256" key="8">
    <source>
        <dbReference type="ARBA" id="ARBA00022840"/>
    </source>
</evidence>
<keyword evidence="9" id="KW-0460">Magnesium</keyword>
<dbReference type="SMART" id="SM00471">
    <property type="entry name" value="HDc"/>
    <property type="match status" value="1"/>
</dbReference>
<keyword evidence="3" id="KW-0819">tRNA processing</keyword>
<dbReference type="Pfam" id="PF01743">
    <property type="entry name" value="PolyA_pol"/>
    <property type="match status" value="1"/>
</dbReference>
<dbReference type="GO" id="GO:0005524">
    <property type="term" value="F:ATP binding"/>
    <property type="evidence" value="ECO:0007669"/>
    <property type="project" value="UniProtKB-KW"/>
</dbReference>
<keyword evidence="10" id="KW-0694">RNA-binding</keyword>
<evidence type="ECO:0000256" key="10">
    <source>
        <dbReference type="ARBA" id="ARBA00022884"/>
    </source>
</evidence>
<feature type="domain" description="HD" evidence="13">
    <location>
        <begin position="281"/>
        <end position="403"/>
    </location>
</feature>
<evidence type="ECO:0000256" key="9">
    <source>
        <dbReference type="ARBA" id="ARBA00022842"/>
    </source>
</evidence>
<dbReference type="InterPro" id="IPR032828">
    <property type="entry name" value="PolyA_RNA-bd"/>
</dbReference>
<dbReference type="FunFam" id="1.10.3090.10:FF:000002">
    <property type="entry name" value="CCA tRNA nucleotidyltransferase"/>
    <property type="match status" value="1"/>
</dbReference>
<dbReference type="STRING" id="1660.APY09_02740"/>
<keyword evidence="15" id="KW-1185">Reference proteome</keyword>
<dbReference type="Pfam" id="PF01966">
    <property type="entry name" value="HD"/>
    <property type="match status" value="1"/>
</dbReference>
<evidence type="ECO:0000256" key="6">
    <source>
        <dbReference type="ARBA" id="ARBA00022741"/>
    </source>
</evidence>
<dbReference type="GO" id="GO:0008033">
    <property type="term" value="P:tRNA processing"/>
    <property type="evidence" value="ECO:0007669"/>
    <property type="project" value="UniProtKB-KW"/>
</dbReference>
<evidence type="ECO:0000256" key="7">
    <source>
        <dbReference type="ARBA" id="ARBA00022800"/>
    </source>
</evidence>
<dbReference type="EC" id="2.7.7.72" evidence="14"/>
<dbReference type="InterPro" id="IPR003607">
    <property type="entry name" value="HD/PDEase_dom"/>
</dbReference>
<dbReference type="Proteomes" id="UP000250192">
    <property type="component" value="Unassembled WGS sequence"/>
</dbReference>
<keyword evidence="5" id="KW-0479">Metal-binding</keyword>
<evidence type="ECO:0000256" key="11">
    <source>
        <dbReference type="SAM" id="Coils"/>
    </source>
</evidence>
<dbReference type="PANTHER" id="PTHR47545">
    <property type="entry name" value="MULTIFUNCTIONAL CCA PROTEIN"/>
    <property type="match status" value="1"/>
</dbReference>
<dbReference type="Gene3D" id="3.30.460.10">
    <property type="entry name" value="Beta Polymerase, domain 2"/>
    <property type="match status" value="1"/>
</dbReference>
<dbReference type="PANTHER" id="PTHR47545:SF1">
    <property type="entry name" value="MULTIFUNCTIONAL CCA PROTEIN"/>
    <property type="match status" value="1"/>
</dbReference>
<feature type="region of interest" description="Disordered" evidence="12">
    <location>
        <begin position="1"/>
        <end position="20"/>
    </location>
</feature>
<dbReference type="Gene3D" id="1.10.3090.10">
    <property type="entry name" value="cca-adding enzyme, domain 2"/>
    <property type="match status" value="1"/>
</dbReference>
<dbReference type="NCBIfam" id="TIGR00277">
    <property type="entry name" value="HDIG"/>
    <property type="match status" value="1"/>
</dbReference>
<evidence type="ECO:0000313" key="15">
    <source>
        <dbReference type="Proteomes" id="UP000250192"/>
    </source>
</evidence>
<protein>
    <submittedName>
        <fullName evidence="14">CCA-adding enzyme</fullName>
        <ecNumber evidence="14">2.7.7.72</ecNumber>
    </submittedName>
</protein>
<dbReference type="NCBIfam" id="TIGR02692">
    <property type="entry name" value="tRNA_CCA_actino"/>
    <property type="match status" value="1"/>
</dbReference>
<sequence length="534" mass="59185">MSTQSASPNNGPVTAQNAGTTDIPTLMANATRTFAALPPAIMELGTIFDQAGEEISLVGGPVRDAFLGVTPHDFDMTTSARPEHTEELLAQWGNATWDIGKEFGTIGGRRGDLVVEVTTYRTDEYEIGSRKPEVTFGDTLEGDLTRRDFTVNAMAMRLPQMVLVDPCGGLTDLADGNLRTPVSAQQSFDDDPLRIMRAARFSAQLGLDVDMDVMNAMETMASRLEIVSAERIRAELERLIISPYPRRGIELMVHTGVAEVVLPEVAGLVSTVDEHKRHKDVYEHTLTVVEQAMDLETGPDGPVPAPDFILRFAALMHDVGKPATRRFEPNGTVSFHHHEIVGAKMTRKRMKALHFDKATIEAVSNLVALHLRFHGYGEAAWSDSAVRRYVADAGELLERLHRLTRADCTTRNRRKANFLSSAYDDLENRIAALSEQEELDAIRPDLDGDQIMEILGLRPSRAVKIARDYLLELRMERGPLGEEAARQALLEWWASDDVRALAQEYQAQQAHWEAKVAEKKARKAAAKAAREAQE</sequence>
<dbReference type="GO" id="GO:0003723">
    <property type="term" value="F:RNA binding"/>
    <property type="evidence" value="ECO:0007669"/>
    <property type="project" value="UniProtKB-KW"/>
</dbReference>
<dbReference type="EMBL" id="UAPR01000002">
    <property type="protein sequence ID" value="SPT55195.1"/>
    <property type="molecule type" value="Genomic_DNA"/>
</dbReference>
<dbReference type="InterPro" id="IPR006675">
    <property type="entry name" value="HDIG_dom"/>
</dbReference>
<evidence type="ECO:0000256" key="3">
    <source>
        <dbReference type="ARBA" id="ARBA00022694"/>
    </source>
</evidence>
<evidence type="ECO:0000256" key="4">
    <source>
        <dbReference type="ARBA" id="ARBA00022695"/>
    </source>
</evidence>
<organism evidence="14 15">
    <name type="scientific">Schaalia odontolytica</name>
    <dbReference type="NCBI Taxonomy" id="1660"/>
    <lineage>
        <taxon>Bacteria</taxon>
        <taxon>Bacillati</taxon>
        <taxon>Actinomycetota</taxon>
        <taxon>Actinomycetes</taxon>
        <taxon>Actinomycetales</taxon>
        <taxon>Actinomycetaceae</taxon>
        <taxon>Schaalia</taxon>
    </lineage>
</organism>
<dbReference type="AlphaFoldDB" id="A0A2X0U4L6"/>
<keyword evidence="7" id="KW-0692">RNA repair</keyword>
<dbReference type="InterPro" id="IPR043519">
    <property type="entry name" value="NT_sf"/>
</dbReference>
<gene>
    <name evidence="14" type="primary">cca</name>
    <name evidence="14" type="ORF">NCTC9935_00689</name>
</gene>
<dbReference type="CDD" id="cd00077">
    <property type="entry name" value="HDc"/>
    <property type="match status" value="1"/>
</dbReference>
<dbReference type="InterPro" id="IPR050124">
    <property type="entry name" value="tRNA_CCA-adding_enzyme"/>
</dbReference>
<dbReference type="CDD" id="cd05398">
    <property type="entry name" value="NT_ClassII-CCAase"/>
    <property type="match status" value="1"/>
</dbReference>
<evidence type="ECO:0000259" key="13">
    <source>
        <dbReference type="PROSITE" id="PS51831"/>
    </source>
</evidence>
<dbReference type="Pfam" id="PF12627">
    <property type="entry name" value="PolyA_pol_RNAbd"/>
    <property type="match status" value="1"/>
</dbReference>
<evidence type="ECO:0000256" key="5">
    <source>
        <dbReference type="ARBA" id="ARBA00022723"/>
    </source>
</evidence>
<evidence type="ECO:0000313" key="14">
    <source>
        <dbReference type="EMBL" id="SPT55195.1"/>
    </source>
</evidence>
<dbReference type="SUPFAM" id="SSF81891">
    <property type="entry name" value="Poly A polymerase C-terminal region-like"/>
    <property type="match status" value="1"/>
</dbReference>
<dbReference type="SUPFAM" id="SSF81301">
    <property type="entry name" value="Nucleotidyltransferase"/>
    <property type="match status" value="1"/>
</dbReference>
<name>A0A2X0U4L6_9ACTO</name>
<evidence type="ECO:0000256" key="2">
    <source>
        <dbReference type="ARBA" id="ARBA00022679"/>
    </source>
</evidence>
<dbReference type="InterPro" id="IPR002646">
    <property type="entry name" value="PolA_pol_head_dom"/>
</dbReference>
<keyword evidence="2 14" id="KW-0808">Transferase</keyword>
<dbReference type="GO" id="GO:0004810">
    <property type="term" value="F:CCA tRNA nucleotidyltransferase activity"/>
    <property type="evidence" value="ECO:0007669"/>
    <property type="project" value="UniProtKB-EC"/>
</dbReference>
<reference evidence="14 15" key="1">
    <citation type="submission" date="2018-06" db="EMBL/GenBank/DDBJ databases">
        <authorList>
            <consortium name="Pathogen Informatics"/>
            <person name="Doyle S."/>
        </authorList>
    </citation>
    <scope>NUCLEOTIDE SEQUENCE [LARGE SCALE GENOMIC DNA]</scope>
    <source>
        <strain evidence="14 15">NCTC9935</strain>
    </source>
</reference>
<dbReference type="GO" id="GO:0042245">
    <property type="term" value="P:RNA repair"/>
    <property type="evidence" value="ECO:0007669"/>
    <property type="project" value="UniProtKB-KW"/>
</dbReference>
<dbReference type="GO" id="GO:0046872">
    <property type="term" value="F:metal ion binding"/>
    <property type="evidence" value="ECO:0007669"/>
    <property type="project" value="UniProtKB-KW"/>
</dbReference>
<feature type="coiled-coil region" evidence="11">
    <location>
        <begin position="502"/>
        <end position="534"/>
    </location>
</feature>
<comment type="cofactor">
    <cofactor evidence="1">
        <name>Mg(2+)</name>
        <dbReference type="ChEBI" id="CHEBI:18420"/>
    </cofactor>
</comment>
<keyword evidence="4 14" id="KW-0548">Nucleotidyltransferase</keyword>
<accession>A0A2X0U4L6</accession>
<proteinExistence type="predicted"/>
<keyword evidence="11" id="KW-0175">Coiled coil</keyword>